<dbReference type="Gene3D" id="3.30.70.80">
    <property type="entry name" value="Peptidase S8 propeptide/proteinase inhibitor I9"/>
    <property type="match status" value="1"/>
</dbReference>
<dbReference type="InterPro" id="IPR010259">
    <property type="entry name" value="S8pro/Inhibitor_I9"/>
</dbReference>
<dbReference type="SUPFAM" id="SSF54897">
    <property type="entry name" value="Protease propeptides/inhibitors"/>
    <property type="match status" value="1"/>
</dbReference>
<gene>
    <name evidence="3" type="ORF">B0T16DRAFT_457276</name>
</gene>
<organism evidence="3 4">
    <name type="scientific">Cercophora newfieldiana</name>
    <dbReference type="NCBI Taxonomy" id="92897"/>
    <lineage>
        <taxon>Eukaryota</taxon>
        <taxon>Fungi</taxon>
        <taxon>Dikarya</taxon>
        <taxon>Ascomycota</taxon>
        <taxon>Pezizomycotina</taxon>
        <taxon>Sordariomycetes</taxon>
        <taxon>Sordariomycetidae</taxon>
        <taxon>Sordariales</taxon>
        <taxon>Lasiosphaeriaceae</taxon>
        <taxon>Cercophora</taxon>
    </lineage>
</organism>
<dbReference type="Proteomes" id="UP001174936">
    <property type="component" value="Unassembled WGS sequence"/>
</dbReference>
<feature type="chain" id="PRO_5041234699" description="Inhibitor I9 domain-containing protein" evidence="1">
    <location>
        <begin position="18"/>
        <end position="135"/>
    </location>
</feature>
<dbReference type="Pfam" id="PF05922">
    <property type="entry name" value="Inhibitor_I9"/>
    <property type="match status" value="1"/>
</dbReference>
<comment type="caution">
    <text evidence="3">The sequence shown here is derived from an EMBL/GenBank/DDBJ whole genome shotgun (WGS) entry which is preliminary data.</text>
</comment>
<sequence>MRLPFLALAAFILSVLATEIVPHSWIIVLKDGISTADFRAHLIWVRELHAQSRSNLAGVKYELQFLNMYTGEFDDATIQAIRENEMVDYVEPNQVWRIPDEPVVSPAPMEPTVPAPAPRLMRRGVRIDDRHGLAS</sequence>
<protein>
    <recommendedName>
        <fullName evidence="2">Inhibitor I9 domain-containing protein</fullName>
    </recommendedName>
</protein>
<feature type="domain" description="Inhibitor I9" evidence="2">
    <location>
        <begin position="25"/>
        <end position="98"/>
    </location>
</feature>
<reference evidence="3" key="1">
    <citation type="submission" date="2023-06" db="EMBL/GenBank/DDBJ databases">
        <title>Genome-scale phylogeny and comparative genomics of the fungal order Sordariales.</title>
        <authorList>
            <consortium name="Lawrence Berkeley National Laboratory"/>
            <person name="Hensen N."/>
            <person name="Bonometti L."/>
            <person name="Westerberg I."/>
            <person name="Brannstrom I.O."/>
            <person name="Guillou S."/>
            <person name="Cros-Aarteil S."/>
            <person name="Calhoun S."/>
            <person name="Haridas S."/>
            <person name="Kuo A."/>
            <person name="Mondo S."/>
            <person name="Pangilinan J."/>
            <person name="Riley R."/>
            <person name="Labutti K."/>
            <person name="Andreopoulos B."/>
            <person name="Lipzen A."/>
            <person name="Chen C."/>
            <person name="Yanf M."/>
            <person name="Daum C."/>
            <person name="Ng V."/>
            <person name="Clum A."/>
            <person name="Steindorff A."/>
            <person name="Ohm R."/>
            <person name="Martin F."/>
            <person name="Silar P."/>
            <person name="Natvig D."/>
            <person name="Lalanne C."/>
            <person name="Gautier V."/>
            <person name="Ament-Velasquez S.L."/>
            <person name="Kruys A."/>
            <person name="Hutchinson M.I."/>
            <person name="Powell A.J."/>
            <person name="Barry K."/>
            <person name="Miller A.N."/>
            <person name="Grigoriev I.V."/>
            <person name="Debuchy R."/>
            <person name="Gladieux P."/>
            <person name="Thoren M.H."/>
            <person name="Johannesson H."/>
        </authorList>
    </citation>
    <scope>NUCLEOTIDE SEQUENCE</scope>
    <source>
        <strain evidence="3">SMH2532-1</strain>
    </source>
</reference>
<evidence type="ECO:0000313" key="4">
    <source>
        <dbReference type="Proteomes" id="UP001174936"/>
    </source>
</evidence>
<feature type="signal peptide" evidence="1">
    <location>
        <begin position="1"/>
        <end position="17"/>
    </location>
</feature>
<evidence type="ECO:0000259" key="2">
    <source>
        <dbReference type="Pfam" id="PF05922"/>
    </source>
</evidence>
<keyword evidence="4" id="KW-1185">Reference proteome</keyword>
<dbReference type="InterPro" id="IPR037045">
    <property type="entry name" value="S8pro/Inhibitor_I9_sf"/>
</dbReference>
<evidence type="ECO:0000313" key="3">
    <source>
        <dbReference type="EMBL" id="KAK0649913.1"/>
    </source>
</evidence>
<dbReference type="AlphaFoldDB" id="A0AA40CUM3"/>
<dbReference type="EMBL" id="JAULSV010000003">
    <property type="protein sequence ID" value="KAK0649913.1"/>
    <property type="molecule type" value="Genomic_DNA"/>
</dbReference>
<evidence type="ECO:0000256" key="1">
    <source>
        <dbReference type="SAM" id="SignalP"/>
    </source>
</evidence>
<keyword evidence="1" id="KW-0732">Signal</keyword>
<accession>A0AA40CUM3</accession>
<proteinExistence type="predicted"/>
<name>A0AA40CUM3_9PEZI</name>